<feature type="transmembrane region" description="Helical" evidence="1">
    <location>
        <begin position="120"/>
        <end position="139"/>
    </location>
</feature>
<feature type="transmembrane region" description="Helical" evidence="1">
    <location>
        <begin position="54"/>
        <end position="75"/>
    </location>
</feature>
<comment type="caution">
    <text evidence="2">The sequence shown here is derived from an EMBL/GenBank/DDBJ whole genome shotgun (WGS) entry which is preliminary data.</text>
</comment>
<proteinExistence type="predicted"/>
<dbReference type="EMBL" id="BRXW01000425">
    <property type="protein sequence ID" value="GMH53494.1"/>
    <property type="molecule type" value="Genomic_DNA"/>
</dbReference>
<feature type="transmembrane region" description="Helical" evidence="1">
    <location>
        <begin position="195"/>
        <end position="213"/>
    </location>
</feature>
<sequence>MDYLFGSPTPLLLAPPPRPTNSLTDLILTFQLSTQALLWLFRRTPRTSSHALPFYLYQINLISASFFTLFGAILHSTDPLPTENTNIWKAFLITLSSTPILFPIIITLALTPKPSASTKFFLSLWFVFSAVTHLSLIIFELDLSLYLPPTPPIEIPASIFLPSGLTLDGRSVSGAPYHIKEDYLTSIPSYSGLSVFPHCIIFTVAAVYCMYVCETSKNATTRLKYSLRLMVFGQVFMVPVLLVMGVRTCFDCWHVVVGSVMQGVFMELWPILGVEKGGKGGMGVREKSV</sequence>
<dbReference type="AlphaFoldDB" id="A0A9W7DRG0"/>
<keyword evidence="1" id="KW-0472">Membrane</keyword>
<accession>A0A9W7DRG0</accession>
<keyword evidence="1" id="KW-0812">Transmembrane</keyword>
<protein>
    <submittedName>
        <fullName evidence="2">Uncharacterized protein</fullName>
    </submittedName>
</protein>
<name>A0A9W7DRG0_9STRA</name>
<organism evidence="2 3">
    <name type="scientific">Triparma laevis f. longispina</name>
    <dbReference type="NCBI Taxonomy" id="1714387"/>
    <lineage>
        <taxon>Eukaryota</taxon>
        <taxon>Sar</taxon>
        <taxon>Stramenopiles</taxon>
        <taxon>Ochrophyta</taxon>
        <taxon>Bolidophyceae</taxon>
        <taxon>Parmales</taxon>
        <taxon>Triparmaceae</taxon>
        <taxon>Triparma</taxon>
    </lineage>
</organism>
<gene>
    <name evidence="2" type="ORF">TrLO_g191</name>
</gene>
<keyword evidence="1" id="KW-1133">Transmembrane helix</keyword>
<reference evidence="3" key="1">
    <citation type="journal article" date="2023" name="Commun. Biol.">
        <title>Genome analysis of Parmales, the sister group of diatoms, reveals the evolutionary specialization of diatoms from phago-mixotrophs to photoautotrophs.</title>
        <authorList>
            <person name="Ban H."/>
            <person name="Sato S."/>
            <person name="Yoshikawa S."/>
            <person name="Yamada K."/>
            <person name="Nakamura Y."/>
            <person name="Ichinomiya M."/>
            <person name="Sato N."/>
            <person name="Blanc-Mathieu R."/>
            <person name="Endo H."/>
            <person name="Kuwata A."/>
            <person name="Ogata H."/>
        </authorList>
    </citation>
    <scope>NUCLEOTIDE SEQUENCE [LARGE SCALE GENOMIC DNA]</scope>
    <source>
        <strain evidence="3">NIES 3700</strain>
    </source>
</reference>
<dbReference type="Proteomes" id="UP001165122">
    <property type="component" value="Unassembled WGS sequence"/>
</dbReference>
<feature type="transmembrane region" description="Helical" evidence="1">
    <location>
        <begin position="87"/>
        <end position="108"/>
    </location>
</feature>
<evidence type="ECO:0000256" key="1">
    <source>
        <dbReference type="SAM" id="Phobius"/>
    </source>
</evidence>
<evidence type="ECO:0000313" key="3">
    <source>
        <dbReference type="Proteomes" id="UP001165122"/>
    </source>
</evidence>
<evidence type="ECO:0000313" key="2">
    <source>
        <dbReference type="EMBL" id="GMH53494.1"/>
    </source>
</evidence>
<keyword evidence="3" id="KW-1185">Reference proteome</keyword>
<feature type="transmembrane region" description="Helical" evidence="1">
    <location>
        <begin position="20"/>
        <end position="42"/>
    </location>
</feature>
<dbReference type="OrthoDB" id="204095at2759"/>
<feature type="transmembrane region" description="Helical" evidence="1">
    <location>
        <begin position="225"/>
        <end position="247"/>
    </location>
</feature>